<evidence type="ECO:0000256" key="2">
    <source>
        <dbReference type="PIRSR" id="PIRSR005962-1"/>
    </source>
</evidence>
<evidence type="ECO:0000313" key="5">
    <source>
        <dbReference type="Proteomes" id="UP000659630"/>
    </source>
</evidence>
<dbReference type="NCBIfam" id="TIGR01891">
    <property type="entry name" value="amidohydrolases"/>
    <property type="match status" value="1"/>
</dbReference>
<organism evidence="4 5">
    <name type="scientific">Anaerofilum hominis</name>
    <dbReference type="NCBI Taxonomy" id="2763016"/>
    <lineage>
        <taxon>Bacteria</taxon>
        <taxon>Bacillati</taxon>
        <taxon>Bacillota</taxon>
        <taxon>Clostridia</taxon>
        <taxon>Eubacteriales</taxon>
        <taxon>Oscillospiraceae</taxon>
        <taxon>Anaerofilum</taxon>
    </lineage>
</organism>
<dbReference type="SUPFAM" id="SSF55031">
    <property type="entry name" value="Bacterial exopeptidase dimerisation domain"/>
    <property type="match status" value="1"/>
</dbReference>
<dbReference type="Proteomes" id="UP000659630">
    <property type="component" value="Unassembled WGS sequence"/>
</dbReference>
<dbReference type="FunFam" id="3.30.70.360:FF:000001">
    <property type="entry name" value="N-acetyldiaminopimelate deacetylase"/>
    <property type="match status" value="1"/>
</dbReference>
<dbReference type="Pfam" id="PF01546">
    <property type="entry name" value="Peptidase_M20"/>
    <property type="match status" value="1"/>
</dbReference>
<dbReference type="GO" id="GO:0019877">
    <property type="term" value="P:diaminopimelate biosynthetic process"/>
    <property type="evidence" value="ECO:0007669"/>
    <property type="project" value="UniProtKB-ARBA"/>
</dbReference>
<keyword evidence="2" id="KW-0479">Metal-binding</keyword>
<dbReference type="InterPro" id="IPR017439">
    <property type="entry name" value="Amidohydrolase"/>
</dbReference>
<comment type="caution">
    <text evidence="4">The sequence shown here is derived from an EMBL/GenBank/DDBJ whole genome shotgun (WGS) entry which is preliminary data.</text>
</comment>
<evidence type="ECO:0000259" key="3">
    <source>
        <dbReference type="Pfam" id="PF07687"/>
    </source>
</evidence>
<dbReference type="InterPro" id="IPR002933">
    <property type="entry name" value="Peptidase_M20"/>
</dbReference>
<sequence length="383" mass="40792">MDIRKLAHEVQPEVVAFRRDLHQHPEASLQEFRTTDRIAEELDKLGVSYRRLDPTGIVAEVKGARPGKTVALRGDIDALSITEKTGLPFASENEGFMHACGHDTHGAMLLGAVKVLNGIRDQLAGTVRFIFQPAEEIGQGAKLAIRQGALEGVDGIFGIHIAAQAPVGLVTGKAGPSAAATDQFRIVVKGKACHGAMPDTGVDAVVAGSALVMNLQTMVSREFSPVDPLVVTVGSFHSGTRFNIVSGEAVLEGTIRSFSREVHEKLPAVVERIAQETAATFRAEAEVEYNSITEVLINDPAMTDLAFNAARKVADNALVMRTDRLQMGGEDFAEYTAHAKAAFCMLGGGGDAPQHSDHFVIDESAFEIGVALYAQVAVDALAE</sequence>
<accession>A0A923I6T0</accession>
<reference evidence="4" key="1">
    <citation type="submission" date="2020-08" db="EMBL/GenBank/DDBJ databases">
        <title>Genome public.</title>
        <authorList>
            <person name="Liu C."/>
            <person name="Sun Q."/>
        </authorList>
    </citation>
    <scope>NUCLEOTIDE SEQUENCE</scope>
    <source>
        <strain evidence="4">BX8</strain>
    </source>
</reference>
<dbReference type="InterPro" id="IPR036264">
    <property type="entry name" value="Bact_exopeptidase_dim_dom"/>
</dbReference>
<feature type="binding site" evidence="2">
    <location>
        <position position="102"/>
    </location>
    <ligand>
        <name>Mn(2+)</name>
        <dbReference type="ChEBI" id="CHEBI:29035"/>
        <label>2</label>
    </ligand>
</feature>
<dbReference type="RefSeq" id="WP_186886380.1">
    <property type="nucleotide sequence ID" value="NZ_JACONZ010000001.1"/>
</dbReference>
<keyword evidence="1" id="KW-0378">Hydrolase</keyword>
<dbReference type="PIRSF" id="PIRSF005962">
    <property type="entry name" value="Pept_M20D_amidohydro"/>
    <property type="match status" value="1"/>
</dbReference>
<dbReference type="InterPro" id="IPR011650">
    <property type="entry name" value="Peptidase_M20_dimer"/>
</dbReference>
<evidence type="ECO:0000256" key="1">
    <source>
        <dbReference type="ARBA" id="ARBA00022801"/>
    </source>
</evidence>
<dbReference type="GO" id="GO:0050118">
    <property type="term" value="F:N-acetyldiaminopimelate deacetylase activity"/>
    <property type="evidence" value="ECO:0007669"/>
    <property type="project" value="UniProtKB-ARBA"/>
</dbReference>
<dbReference type="PANTHER" id="PTHR11014">
    <property type="entry name" value="PEPTIDASE M20 FAMILY MEMBER"/>
    <property type="match status" value="1"/>
</dbReference>
<protein>
    <submittedName>
        <fullName evidence="4">Amidohydrolase</fullName>
    </submittedName>
</protein>
<dbReference type="Gene3D" id="3.40.630.10">
    <property type="entry name" value="Zn peptidases"/>
    <property type="match status" value="1"/>
</dbReference>
<name>A0A923I6T0_9FIRM</name>
<dbReference type="Pfam" id="PF07687">
    <property type="entry name" value="M20_dimer"/>
    <property type="match status" value="1"/>
</dbReference>
<dbReference type="PANTHER" id="PTHR11014:SF63">
    <property type="entry name" value="METALLOPEPTIDASE, PUTATIVE (AFU_ORTHOLOGUE AFUA_6G09600)-RELATED"/>
    <property type="match status" value="1"/>
</dbReference>
<comment type="cofactor">
    <cofactor evidence="2">
        <name>Mn(2+)</name>
        <dbReference type="ChEBI" id="CHEBI:29035"/>
    </cofactor>
    <text evidence="2">The Mn(2+) ion enhances activity.</text>
</comment>
<proteinExistence type="predicted"/>
<gene>
    <name evidence="4" type="ORF">H8S23_00605</name>
</gene>
<feature type="domain" description="Peptidase M20 dimerisation" evidence="3">
    <location>
        <begin position="183"/>
        <end position="276"/>
    </location>
</feature>
<feature type="binding site" evidence="2">
    <location>
        <position position="160"/>
    </location>
    <ligand>
        <name>Mn(2+)</name>
        <dbReference type="ChEBI" id="CHEBI:29035"/>
        <label>2</label>
    </ligand>
</feature>
<dbReference type="Gene3D" id="3.30.70.360">
    <property type="match status" value="1"/>
</dbReference>
<dbReference type="SUPFAM" id="SSF53187">
    <property type="entry name" value="Zn-dependent exopeptidases"/>
    <property type="match status" value="1"/>
</dbReference>
<dbReference type="GO" id="GO:0046872">
    <property type="term" value="F:metal ion binding"/>
    <property type="evidence" value="ECO:0007669"/>
    <property type="project" value="UniProtKB-KW"/>
</dbReference>
<feature type="binding site" evidence="2">
    <location>
        <position position="100"/>
    </location>
    <ligand>
        <name>Mn(2+)</name>
        <dbReference type="ChEBI" id="CHEBI:29035"/>
        <label>2</label>
    </ligand>
</feature>
<keyword evidence="5" id="KW-1185">Reference proteome</keyword>
<feature type="binding site" evidence="2">
    <location>
        <position position="355"/>
    </location>
    <ligand>
        <name>Mn(2+)</name>
        <dbReference type="ChEBI" id="CHEBI:29035"/>
        <label>2</label>
    </ligand>
</feature>
<feature type="binding site" evidence="2">
    <location>
        <position position="136"/>
    </location>
    <ligand>
        <name>Mn(2+)</name>
        <dbReference type="ChEBI" id="CHEBI:29035"/>
        <label>2</label>
    </ligand>
</feature>
<dbReference type="AlphaFoldDB" id="A0A923I6T0"/>
<evidence type="ECO:0000313" key="4">
    <source>
        <dbReference type="EMBL" id="MBC5580002.1"/>
    </source>
</evidence>
<dbReference type="EMBL" id="JACONZ010000001">
    <property type="protein sequence ID" value="MBC5580002.1"/>
    <property type="molecule type" value="Genomic_DNA"/>
</dbReference>
<keyword evidence="2" id="KW-0464">Manganese</keyword>